<dbReference type="GO" id="GO:0004674">
    <property type="term" value="F:protein serine/threonine kinase activity"/>
    <property type="evidence" value="ECO:0007669"/>
    <property type="project" value="UniProtKB-KW"/>
</dbReference>
<dbReference type="Proteomes" id="UP001311799">
    <property type="component" value="Unassembled WGS sequence"/>
</dbReference>
<dbReference type="EMBL" id="JAWDEY010000010">
    <property type="protein sequence ID" value="KAK6589907.1"/>
    <property type="molecule type" value="Genomic_DNA"/>
</dbReference>
<dbReference type="PANTHER" id="PTHR11139">
    <property type="entry name" value="ATAXIA TELANGIECTASIA MUTATED ATM -RELATED"/>
    <property type="match status" value="1"/>
</dbReference>
<dbReference type="GO" id="GO:0000723">
    <property type="term" value="P:telomere maintenance"/>
    <property type="evidence" value="ECO:0007669"/>
    <property type="project" value="TreeGrafter"/>
</dbReference>
<evidence type="ECO:0000313" key="14">
    <source>
        <dbReference type="EMBL" id="KAK6589907.1"/>
    </source>
</evidence>
<evidence type="ECO:0000313" key="15">
    <source>
        <dbReference type="Proteomes" id="UP001311799"/>
    </source>
</evidence>
<dbReference type="InterPro" id="IPR003152">
    <property type="entry name" value="FATC_dom"/>
</dbReference>
<gene>
    <name evidence="14" type="ORF">RS030_193007</name>
</gene>
<proteinExistence type="inferred from homology"/>
<reference evidence="14 15" key="1">
    <citation type="submission" date="2023-10" db="EMBL/GenBank/DDBJ databases">
        <title>Comparative genomics analysis reveals potential genetic determinants of host preference in Cryptosporidium xiaoi.</title>
        <authorList>
            <person name="Xiao L."/>
            <person name="Li J."/>
        </authorList>
    </citation>
    <scope>NUCLEOTIDE SEQUENCE [LARGE SCALE GENOMIC DNA]</scope>
    <source>
        <strain evidence="14 15">52996</strain>
    </source>
</reference>
<dbReference type="InterPro" id="IPR036940">
    <property type="entry name" value="PI3/4_kinase_cat_sf"/>
</dbReference>
<evidence type="ECO:0000256" key="10">
    <source>
        <dbReference type="ARBA" id="ARBA00023242"/>
    </source>
</evidence>
<sequence>MEKTELFSIIDTLKDAEETQRNLDEFVDSHSDCIGTIRRYLLEGIREYVFGRDDTEECLNTIKSINSSLKGLCCSFGHISFPFGGLGQLFYRLLIKVFTIELPVEFNIASTKSECEIIHIKRSRYIEMVKCCIDLLCTILKLLSAENSSLCHDFIDDTLRIIYYFNKITKKNESDMKNILIHDIYDTFINKLACSSGWSNGNEAPIALKFPNNYIWSQFILGRITVSLLRIHAPYFQYSLTRDRFIYAWLNILVSAITRNKRDLFGIHLLVLKTLTNDFKSRIDDSSLHLIDKTGAMEILYDNGTSIASDLHYWDFLLDEYSCIQLVGDFTIWYFDGFQRKYNPNGEFICKMNRISYCYQLEKAFSFWFEMLNFHSQDAAGEYYAFIVYFILNKMPSFTEQIIAKIENKIQRELFTGSHINTTDFCLIMRSKLLVSILNLVDIQSLILKIESNKPGIFETEVDSLVYKIFELCSIEMNESNLSLFIANIQMILSKYLTAESLYLDSISTLAFYAISTAFILSEKLIKLNFGFSFEFGSYLLNHFCRTVDLTKENISKWGISQCIFLSELSFRILVKCKDPVDNLIVSLLDFEVCGKNVFTSIIWNCITNLLMMNCIHSNSINEFVLERILQELVKLSFDDSSHILLKVMKPLSTIIFRNTNDKICNSILDEAEFIINNIELNNEAFFPFGSSFDSLSYYYHYKSKIKSCSEKKIGFLPNMLVCSNCNKNITSIPTNGIFICNKCFSIVSTSVDIDNSVFIPEIKNYLSTIDISLRYKNKNDIDDSLIRKLVDKVNDIPRDILNNKYDFFLLVSVNIKLLHNKLKNTTLNFFEFMRLGLFGNSKHVTYLHLKTLVILLSKRFILLDQNPLEGTNLLTSELLLPSLIGIANITRELTDPSTNLFSEYENFFRITLLLSRNRSDNIDSSIRHDALSQVLLVCSNEFQDIARFEKKVTRSLTKCESSLSNIFEISKSMVRTLSDTPGLQDFVNIDFNIWNFMFLSATFDEKLFSNLFSLLIHILNKSSIGIETNWKKFWSKEDLTEFIKGIIPGKKYNTINQFRSNSNVTYNLLTILSALLMKQNTTLSSISISPGLKKFISAKCFHYLDSKFHQQPNSVIILFGPAFNYILPNLFYRSLVEFTSNIHILNYIRKFIPSALSHDKLVTLLPYFFLSVFENSKYKKSNKDLVLYFREKMNDFYSKLLQIDSAESDLELPRTLINTSIAGLFWLETNLDDLICFEVDQLCEESGKTKSPPEFNIDEMTLNIKSNKLFIEQCIRLSNIINVLLFESGAISDELKSKNKKLRISLEEFSKSPNDDILENYIGKNLMWFLEFYSKTIFLDKISININSIKHTFFPVSFIVKEPPKPNYCSMYWYRVFRTTSLLLFFSKKYIKKYATRLLELLIRLTHTSGMHPSSIESWEIYTSYLFDYTHRTMDFEKDIFLQLLPPIIDQIYLMIGAHIDSHFCSYFEKLLEKILFNVLRTNNLYFSLIPVVTNEIGSSIRKIIVGNYYGSQETTKDCIHNDFDSEYNKLLMASFKKRIDLTLKFLSPNVPHITYEKLLGSIKDILTMFPISSYWLLYDEKDMNDTLFRIFQLFEKCTNIVSSASNDSLLIFQKQNMSNIESICCHSNDDIISRYNLIKYGFRNNISLSGILISSKVNYSIEKSISFLKNIIAGIIGSIGAFDINIVNYLNKMNTSQNGKLIDKNSFDDSLLFPSIKKSIFIKELNTIAIELVENHLITYSHWNVAAYAIQETLKYIGCHNSINTEDKFKNWNKFQPEIQEILHPYLSTEYRIIQGTKKHLLSQIKNIDKNTENVYEFYFWCLDQINEELSIVKKKSSSEIKIPDSILNIGTLLEGCRLVSLGVPYVLNIILLISIECMILFFDHSKIRVLKSKLCSLVISGLENSKISKNKQQINQHYCSNSVPLQDVTYESIFIVMTHLIELYEHLIQYKVPKTLTWFNESLLEPFLLELYSNDGIRVDTLNNEMNKNSDSSTTSIGVISPSSTTLSLLAEATKINSSKETLSQKNNEIGSQSDNELERYIYNQTTERKSYKSMINDKNHLPTNFNPGMKLFSTLTNYPILKIVANLQFITDIPISLLIQAALSCRTYTRALLLFERFLLTKQLNNDYSKKKRKIGKKNTSFISQFGLKINYSGNIIDYLGTTGFTTVHFDPLDPLNFYKTSFNTYINLPNISEREKKSLNTHILYLPFQCYLGINDIENLLGTMSIYEQISTASEGVIGKQLIESFLMEDYLKAATIYESILLNIPGRNTIIAKCYLRCLIKAGLPKIVLNTLIQSRNKRTIDSNLPESKPSDIISNHSLFISEALEACYTLGSWEYLDTFLSDFNNDNYFNIQNDSSDNDYLNFFIPSKIDVITQKFDIYYGRLLLHLYFLKNNRNEDYLQKNKVCESFKSSLEKTRNLLFTKNNIFWRDSHFTSSNILENLHILMDIEYIYNFISAEINNQLLVHCISSNPLISSEKPLWFSMSELFVNRVDNAQSNYSIKHSILSHAKLGLEISGFDLASFSILLVLEKSKIHFLHKSISYVNFLDSFEIIENGSGLNNQNITCVNNRVPSIIGLTEFSFNKLFLPSFSESVPGIIQINKSITINYFEHILGLRTNTSWTELERKLLDEWEKNDRNIYITSLNRSLVVTYLFKLFQNNQVRKAIHLYELINNTQSLIDSNTLSEINLVYLDWAIKSSTVSPENIINIFKKTVEYRSNCEKTYFQFANYLDSYFHLIISNIETENNIKTNINSNIGNNLGSLIKCDEIILLCIIMYLNCLKCGNMFIYPSLSRVLFLIFNHSNILLKLGALVQPQKIERILVDENVNSFPDSLSKIRRELFTLPPSLWYIVLPQLLSRSQHPGLGSFIIQPLVARIIRALPRQAGWFFVSMLKSNCTDRKNTAFEILKISKTLYETNEKFPTVGGDECSLIIDEYTRLFDNLSVLAMDMSTGNVPTSFKGEKSTKSVNKSMSLRTDFQTLYHSMKNMNKSKYMIIPTQRQLRSHFLPVSQTKNVLLSQFLPFTEGQQNKIDKAFLSSQAISNTKDEFSEIVSICGIEDNIIILPSKQKPKKIGLIGSDGEIYHYLVKNEKRGDLRKDMRLMELAQLINERMSINFKDLSLKTFSVIPLSEVTGIIEWVPNVTTLGSIVMTEWKELLGNSKFHRQLMETQDILRHNSIYPEKLYKIYCEEILPKYPPILHNWFFKKFSTKSSYNWLSAKQKYTRSTAAWSMFGYIVGLGDRHAENILIDTSSGDIVHVDFDCLFGKGFLLEVPEIVPFRLTPNIVIAMGSCGVEGTFTGACISAMNIFRSPFNKSFIMTFLEAFIHDPLIEWMRPGKTSQIANIGGGVDPISFIAAAKGHSHLRTIHRKLNGMVDCSPQIGKKTGEMCKVNGSQRRSLHERGLGLSVESQVHELINSAKCKRNLSQMYVGWMPQL</sequence>
<dbReference type="InterPro" id="IPR018936">
    <property type="entry name" value="PI3/4_kinase_CS"/>
</dbReference>
<dbReference type="GO" id="GO:0000077">
    <property type="term" value="P:DNA damage checkpoint signaling"/>
    <property type="evidence" value="ECO:0007669"/>
    <property type="project" value="TreeGrafter"/>
</dbReference>
<evidence type="ECO:0000256" key="8">
    <source>
        <dbReference type="ARBA" id="ARBA00022777"/>
    </source>
</evidence>
<keyword evidence="8 14" id="KW-0418">Kinase</keyword>
<dbReference type="PROSITE" id="PS00916">
    <property type="entry name" value="PI3_4_KINASE_2"/>
    <property type="match status" value="1"/>
</dbReference>
<dbReference type="SMART" id="SM01343">
    <property type="entry name" value="FATC"/>
    <property type="match status" value="1"/>
</dbReference>
<evidence type="ECO:0000256" key="6">
    <source>
        <dbReference type="ARBA" id="ARBA00022741"/>
    </source>
</evidence>
<dbReference type="PROSITE" id="PS50290">
    <property type="entry name" value="PI3_4_KINASE_3"/>
    <property type="match status" value="1"/>
</dbReference>
<keyword evidence="5" id="KW-0808">Transferase</keyword>
<feature type="domain" description="FATC" evidence="13">
    <location>
        <begin position="3409"/>
        <end position="3441"/>
    </location>
</feature>
<dbReference type="GO" id="GO:0005634">
    <property type="term" value="C:nucleus"/>
    <property type="evidence" value="ECO:0007669"/>
    <property type="project" value="UniProtKB-SubCell"/>
</dbReference>
<name>A0AAV9XZ58_9CRYT</name>
<comment type="similarity">
    <text evidence="2">Belongs to the PI3/PI4-kinase family. ATM subfamily.</text>
</comment>
<dbReference type="Gene3D" id="3.30.1010.10">
    <property type="entry name" value="Phosphatidylinositol 3-kinase Catalytic Subunit, Chain A, domain 4"/>
    <property type="match status" value="1"/>
</dbReference>
<dbReference type="GO" id="GO:0006281">
    <property type="term" value="P:DNA repair"/>
    <property type="evidence" value="ECO:0007669"/>
    <property type="project" value="TreeGrafter"/>
</dbReference>
<keyword evidence="4" id="KW-0723">Serine/threonine-protein kinase</keyword>
<evidence type="ECO:0000256" key="3">
    <source>
        <dbReference type="ARBA" id="ARBA00012513"/>
    </source>
</evidence>
<dbReference type="InterPro" id="IPR011009">
    <property type="entry name" value="Kinase-like_dom_sf"/>
</dbReference>
<dbReference type="Pfam" id="PF23593">
    <property type="entry name" value="HEAT_ATR"/>
    <property type="match status" value="1"/>
</dbReference>
<dbReference type="Pfam" id="PF02260">
    <property type="entry name" value="FATC"/>
    <property type="match status" value="1"/>
</dbReference>
<evidence type="ECO:0000259" key="13">
    <source>
        <dbReference type="PROSITE" id="PS51190"/>
    </source>
</evidence>
<dbReference type="CDD" id="cd00892">
    <property type="entry name" value="PIKKc_ATR"/>
    <property type="match status" value="1"/>
</dbReference>
<keyword evidence="15" id="KW-1185">Reference proteome</keyword>
<dbReference type="InterPro" id="IPR050517">
    <property type="entry name" value="DDR_Repair_Kinase"/>
</dbReference>
<dbReference type="SMART" id="SM00146">
    <property type="entry name" value="PI3Kc"/>
    <property type="match status" value="1"/>
</dbReference>
<comment type="subcellular location">
    <subcellularLocation>
        <location evidence="1">Nucleus</location>
    </subcellularLocation>
</comment>
<evidence type="ECO:0000259" key="12">
    <source>
        <dbReference type="PROSITE" id="PS50290"/>
    </source>
</evidence>
<dbReference type="EC" id="2.7.11.1" evidence="3"/>
<dbReference type="Gene3D" id="1.10.1070.11">
    <property type="entry name" value="Phosphatidylinositol 3-/4-kinase, catalytic domain"/>
    <property type="match status" value="1"/>
</dbReference>
<protein>
    <recommendedName>
        <fullName evidence="11">Serine/threonine-protein kinase ATR</fullName>
        <ecNumber evidence="3">2.7.11.1</ecNumber>
    </recommendedName>
</protein>
<dbReference type="GO" id="GO:0005524">
    <property type="term" value="F:ATP binding"/>
    <property type="evidence" value="ECO:0007669"/>
    <property type="project" value="UniProtKB-KW"/>
</dbReference>
<evidence type="ECO:0000256" key="1">
    <source>
        <dbReference type="ARBA" id="ARBA00004123"/>
    </source>
</evidence>
<dbReference type="InterPro" id="IPR057564">
    <property type="entry name" value="HEAT_ATR"/>
</dbReference>
<evidence type="ECO:0000256" key="5">
    <source>
        <dbReference type="ARBA" id="ARBA00022679"/>
    </source>
</evidence>
<evidence type="ECO:0000256" key="2">
    <source>
        <dbReference type="ARBA" id="ARBA00010769"/>
    </source>
</evidence>
<evidence type="ECO:0000256" key="4">
    <source>
        <dbReference type="ARBA" id="ARBA00022527"/>
    </source>
</evidence>
<keyword evidence="9" id="KW-0067">ATP-binding</keyword>
<keyword evidence="6" id="KW-0547">Nucleotide-binding</keyword>
<evidence type="ECO:0000256" key="7">
    <source>
        <dbReference type="ARBA" id="ARBA00022763"/>
    </source>
</evidence>
<comment type="caution">
    <text evidence="14">The sequence shown here is derived from an EMBL/GenBank/DDBJ whole genome shotgun (WGS) entry which is preliminary data.</text>
</comment>
<accession>A0AAV9XZ58</accession>
<dbReference type="Pfam" id="PF00454">
    <property type="entry name" value="PI3_PI4_kinase"/>
    <property type="match status" value="1"/>
</dbReference>
<evidence type="ECO:0000256" key="9">
    <source>
        <dbReference type="ARBA" id="ARBA00022840"/>
    </source>
</evidence>
<dbReference type="GO" id="GO:0005694">
    <property type="term" value="C:chromosome"/>
    <property type="evidence" value="ECO:0007669"/>
    <property type="project" value="TreeGrafter"/>
</dbReference>
<dbReference type="PANTHER" id="PTHR11139:SF69">
    <property type="entry name" value="SERINE_THREONINE-PROTEIN KINASE ATR"/>
    <property type="match status" value="1"/>
</dbReference>
<dbReference type="SUPFAM" id="SSF56112">
    <property type="entry name" value="Protein kinase-like (PK-like)"/>
    <property type="match status" value="1"/>
</dbReference>
<dbReference type="InterPro" id="IPR000403">
    <property type="entry name" value="PI3/4_kinase_cat_dom"/>
</dbReference>
<dbReference type="PROSITE" id="PS51190">
    <property type="entry name" value="FATC"/>
    <property type="match status" value="1"/>
</dbReference>
<evidence type="ECO:0000256" key="11">
    <source>
        <dbReference type="ARBA" id="ARBA00024420"/>
    </source>
</evidence>
<feature type="domain" description="PI3K/PI4K catalytic" evidence="12">
    <location>
        <begin position="3063"/>
        <end position="3379"/>
    </location>
</feature>
<organism evidence="14 15">
    <name type="scientific">Cryptosporidium xiaoi</name>
    <dbReference type="NCBI Taxonomy" id="659607"/>
    <lineage>
        <taxon>Eukaryota</taxon>
        <taxon>Sar</taxon>
        <taxon>Alveolata</taxon>
        <taxon>Apicomplexa</taxon>
        <taxon>Conoidasida</taxon>
        <taxon>Coccidia</taxon>
        <taxon>Eucoccidiorida</taxon>
        <taxon>Eimeriorina</taxon>
        <taxon>Cryptosporidiidae</taxon>
        <taxon>Cryptosporidium</taxon>
    </lineage>
</organism>
<keyword evidence="10" id="KW-0539">Nucleus</keyword>
<keyword evidence="7" id="KW-0227">DNA damage</keyword>